<gene>
    <name evidence="1" type="ORF">Csa_6G193630</name>
</gene>
<organism evidence="1 2">
    <name type="scientific">Cucumis sativus</name>
    <name type="common">Cucumber</name>
    <dbReference type="NCBI Taxonomy" id="3659"/>
    <lineage>
        <taxon>Eukaryota</taxon>
        <taxon>Viridiplantae</taxon>
        <taxon>Streptophyta</taxon>
        <taxon>Embryophyta</taxon>
        <taxon>Tracheophyta</taxon>
        <taxon>Spermatophyta</taxon>
        <taxon>Magnoliopsida</taxon>
        <taxon>eudicotyledons</taxon>
        <taxon>Gunneridae</taxon>
        <taxon>Pentapetalae</taxon>
        <taxon>rosids</taxon>
        <taxon>fabids</taxon>
        <taxon>Cucurbitales</taxon>
        <taxon>Cucurbitaceae</taxon>
        <taxon>Benincaseae</taxon>
        <taxon>Cucumis</taxon>
    </lineage>
</organism>
<evidence type="ECO:0000313" key="1">
    <source>
        <dbReference type="EMBL" id="KGN47177.1"/>
    </source>
</evidence>
<accession>A0A0A0KFH7</accession>
<reference evidence="1 2" key="2">
    <citation type="journal article" date="2009" name="PLoS ONE">
        <title>An integrated genetic and cytogenetic map of the cucumber genome.</title>
        <authorList>
            <person name="Ren Y."/>
            <person name="Zhang Z."/>
            <person name="Liu J."/>
            <person name="Staub J.E."/>
            <person name="Han Y."/>
            <person name="Cheng Z."/>
            <person name="Li X."/>
            <person name="Lu J."/>
            <person name="Miao H."/>
            <person name="Kang H."/>
            <person name="Xie B."/>
            <person name="Gu X."/>
            <person name="Wang X."/>
            <person name="Du Y."/>
            <person name="Jin W."/>
            <person name="Huang S."/>
        </authorList>
    </citation>
    <scope>NUCLEOTIDE SEQUENCE [LARGE SCALE GENOMIC DNA]</scope>
    <source>
        <strain evidence="2">cv. 9930</strain>
    </source>
</reference>
<dbReference type="EMBL" id="CM002927">
    <property type="protein sequence ID" value="KGN47177.1"/>
    <property type="molecule type" value="Genomic_DNA"/>
</dbReference>
<keyword evidence="2" id="KW-1185">Reference proteome</keyword>
<sequence length="142" mass="16224">MEVSVLNGWAEVSKRLTSRAARPLGWADVVDDNGSKRSELWTSGGRGFRRRQRQWKQAVGVVDGRRQRVSVCVGVSNGFFRMEVSVSNEWVRVSKRLTSRAGFFGVGRCRRRQWKQADEEVDGRRHRVSVCGRVSNGVRIFK</sequence>
<name>A0A0A0KFH7_CUCSA</name>
<dbReference type="Proteomes" id="UP000029981">
    <property type="component" value="Chromosome 6"/>
</dbReference>
<dbReference type="AlphaFoldDB" id="A0A0A0KFH7"/>
<reference evidence="1 2" key="4">
    <citation type="journal article" date="2011" name="BMC Genomics">
        <title>RNA-Seq improves annotation of protein-coding genes in the cucumber genome.</title>
        <authorList>
            <person name="Li Z."/>
            <person name="Zhang Z."/>
            <person name="Yan P."/>
            <person name="Huang S."/>
            <person name="Fei Z."/>
            <person name="Lin K."/>
        </authorList>
    </citation>
    <scope>NUCLEOTIDE SEQUENCE [LARGE SCALE GENOMIC DNA]</scope>
    <source>
        <strain evidence="2">cv. 9930</strain>
    </source>
</reference>
<dbReference type="Gramene" id="KGN47177">
    <property type="protein sequence ID" value="KGN47177"/>
    <property type="gene ID" value="Csa_6G193630"/>
</dbReference>
<proteinExistence type="predicted"/>
<reference evidence="1 2" key="3">
    <citation type="journal article" date="2010" name="BMC Genomics">
        <title>Transcriptome sequencing and comparative analysis of cucumber flowers with different sex types.</title>
        <authorList>
            <person name="Guo S."/>
            <person name="Zheng Y."/>
            <person name="Joung J.G."/>
            <person name="Liu S."/>
            <person name="Zhang Z."/>
            <person name="Crasta O.R."/>
            <person name="Sobral B.W."/>
            <person name="Xu Y."/>
            <person name="Huang S."/>
            <person name="Fei Z."/>
        </authorList>
    </citation>
    <scope>NUCLEOTIDE SEQUENCE [LARGE SCALE GENOMIC DNA]</scope>
    <source>
        <strain evidence="2">cv. 9930</strain>
    </source>
</reference>
<evidence type="ECO:0000313" key="2">
    <source>
        <dbReference type="Proteomes" id="UP000029981"/>
    </source>
</evidence>
<protein>
    <submittedName>
        <fullName evidence="1">Uncharacterized protein</fullName>
    </submittedName>
</protein>
<reference evidence="1 2" key="1">
    <citation type="journal article" date="2009" name="Nat. Genet.">
        <title>The genome of the cucumber, Cucumis sativus L.</title>
        <authorList>
            <person name="Huang S."/>
            <person name="Li R."/>
            <person name="Zhang Z."/>
            <person name="Li L."/>
            <person name="Gu X."/>
            <person name="Fan W."/>
            <person name="Lucas W.J."/>
            <person name="Wang X."/>
            <person name="Xie B."/>
            <person name="Ni P."/>
            <person name="Ren Y."/>
            <person name="Zhu H."/>
            <person name="Li J."/>
            <person name="Lin K."/>
            <person name="Jin W."/>
            <person name="Fei Z."/>
            <person name="Li G."/>
            <person name="Staub J."/>
            <person name="Kilian A."/>
            <person name="van der Vossen E.A."/>
            <person name="Wu Y."/>
            <person name="Guo J."/>
            <person name="He J."/>
            <person name="Jia Z."/>
            <person name="Ren Y."/>
            <person name="Tian G."/>
            <person name="Lu Y."/>
            <person name="Ruan J."/>
            <person name="Qian W."/>
            <person name="Wang M."/>
            <person name="Huang Q."/>
            <person name="Li B."/>
            <person name="Xuan Z."/>
            <person name="Cao J."/>
            <person name="Asan"/>
            <person name="Wu Z."/>
            <person name="Zhang J."/>
            <person name="Cai Q."/>
            <person name="Bai Y."/>
            <person name="Zhao B."/>
            <person name="Han Y."/>
            <person name="Li Y."/>
            <person name="Li X."/>
            <person name="Wang S."/>
            <person name="Shi Q."/>
            <person name="Liu S."/>
            <person name="Cho W.K."/>
            <person name="Kim J.Y."/>
            <person name="Xu Y."/>
            <person name="Heller-Uszynska K."/>
            <person name="Miao H."/>
            <person name="Cheng Z."/>
            <person name="Zhang S."/>
            <person name="Wu J."/>
            <person name="Yang Y."/>
            <person name="Kang H."/>
            <person name="Li M."/>
            <person name="Liang H."/>
            <person name="Ren X."/>
            <person name="Shi Z."/>
            <person name="Wen M."/>
            <person name="Jian M."/>
            <person name="Yang H."/>
            <person name="Zhang G."/>
            <person name="Yang Z."/>
            <person name="Chen R."/>
            <person name="Liu S."/>
            <person name="Li J."/>
            <person name="Ma L."/>
            <person name="Liu H."/>
            <person name="Zhou Y."/>
            <person name="Zhao J."/>
            <person name="Fang X."/>
            <person name="Li G."/>
            <person name="Fang L."/>
            <person name="Li Y."/>
            <person name="Liu D."/>
            <person name="Zheng H."/>
            <person name="Zhang Y."/>
            <person name="Qin N."/>
            <person name="Li Z."/>
            <person name="Yang G."/>
            <person name="Yang S."/>
            <person name="Bolund L."/>
            <person name="Kristiansen K."/>
            <person name="Zheng H."/>
            <person name="Li S."/>
            <person name="Zhang X."/>
            <person name="Yang H."/>
            <person name="Wang J."/>
            <person name="Sun R."/>
            <person name="Zhang B."/>
            <person name="Jiang S."/>
            <person name="Wang J."/>
            <person name="Du Y."/>
            <person name="Li S."/>
        </authorList>
    </citation>
    <scope>NUCLEOTIDE SEQUENCE [LARGE SCALE GENOMIC DNA]</scope>
    <source>
        <strain evidence="2">cv. 9930</strain>
    </source>
</reference>